<feature type="compositionally biased region" description="Low complexity" evidence="1">
    <location>
        <begin position="242"/>
        <end position="261"/>
    </location>
</feature>
<keyword evidence="2" id="KW-1133">Transmembrane helix</keyword>
<feature type="transmembrane region" description="Helical" evidence="2">
    <location>
        <begin position="140"/>
        <end position="164"/>
    </location>
</feature>
<evidence type="ECO:0000256" key="2">
    <source>
        <dbReference type="SAM" id="Phobius"/>
    </source>
</evidence>
<organism evidence="3 4">
    <name type="scientific">Daphnia pulex</name>
    <name type="common">Water flea</name>
    <dbReference type="NCBI Taxonomy" id="6669"/>
    <lineage>
        <taxon>Eukaryota</taxon>
        <taxon>Metazoa</taxon>
        <taxon>Ecdysozoa</taxon>
        <taxon>Arthropoda</taxon>
        <taxon>Crustacea</taxon>
        <taxon>Branchiopoda</taxon>
        <taxon>Diplostraca</taxon>
        <taxon>Cladocera</taxon>
        <taxon>Anomopoda</taxon>
        <taxon>Daphniidae</taxon>
        <taxon>Daphnia</taxon>
    </lineage>
</organism>
<proteinExistence type="predicted"/>
<dbReference type="KEGG" id="dpx:DAPPUDRAFT_100189"/>
<sequence length="391" mass="42789">MVQQPPVFATPCNSAKLSCSSPTSSAISSATSSAISFATSSAISSATWFTISSVHLVHSFDALEFSQFWFACCMFTPPPPCSASAKNFEPNKFFVSMKWEPTRKVGVNVNVNLLDGGHFLYDWSALMFIMLAFSQDLTSIGMAFNICLMPATLFKIGIFFWSLFSRPTIPPRTVALPPPAQPSSLRRSPPSGPARPTPFRRAPRPAIPPRTVAVPPPAPPSSLLPRLPSDPAPQPPTPRAPRSPTRSMRSRQSTSSLSSISCAVPSRRRRRRRGNRQERYGINANVNLLAGGHMLDAWSAWVFIILAFSFDLTGTGIALNICLLLATLIKIAISFWCLAVNSAKEENRHFFKWQCLMTQLVSGIVLCFSAGVIRLTDKGRFYTNATQDGAN</sequence>
<feature type="transmembrane region" description="Helical" evidence="2">
    <location>
        <begin position="316"/>
        <end position="338"/>
    </location>
</feature>
<dbReference type="EMBL" id="GL732536">
    <property type="protein sequence ID" value="EFX83597.1"/>
    <property type="molecule type" value="Genomic_DNA"/>
</dbReference>
<feature type="region of interest" description="Disordered" evidence="1">
    <location>
        <begin position="174"/>
        <end position="276"/>
    </location>
</feature>
<feature type="transmembrane region" description="Helical" evidence="2">
    <location>
        <begin position="350"/>
        <end position="373"/>
    </location>
</feature>
<accession>E9G9N7</accession>
<evidence type="ECO:0000313" key="4">
    <source>
        <dbReference type="Proteomes" id="UP000000305"/>
    </source>
</evidence>
<dbReference type="AlphaFoldDB" id="E9G9N7"/>
<evidence type="ECO:0000313" key="3">
    <source>
        <dbReference type="EMBL" id="EFX83597.1"/>
    </source>
</evidence>
<keyword evidence="4" id="KW-1185">Reference proteome</keyword>
<dbReference type="InParanoid" id="E9G9N7"/>
<dbReference type="HOGENOM" id="CLU_706490_0_0_1"/>
<feature type="transmembrane region" description="Helical" evidence="2">
    <location>
        <begin position="280"/>
        <end position="310"/>
    </location>
</feature>
<keyword evidence="2" id="KW-0812">Transmembrane</keyword>
<feature type="compositionally biased region" description="Pro residues" evidence="1">
    <location>
        <begin position="214"/>
        <end position="241"/>
    </location>
</feature>
<reference evidence="3 4" key="1">
    <citation type="journal article" date="2011" name="Science">
        <title>The ecoresponsive genome of Daphnia pulex.</title>
        <authorList>
            <person name="Colbourne J.K."/>
            <person name="Pfrender M.E."/>
            <person name="Gilbert D."/>
            <person name="Thomas W.K."/>
            <person name="Tucker A."/>
            <person name="Oakley T.H."/>
            <person name="Tokishita S."/>
            <person name="Aerts A."/>
            <person name="Arnold G.J."/>
            <person name="Basu M.K."/>
            <person name="Bauer D.J."/>
            <person name="Caceres C.E."/>
            <person name="Carmel L."/>
            <person name="Casola C."/>
            <person name="Choi J.H."/>
            <person name="Detter J.C."/>
            <person name="Dong Q."/>
            <person name="Dusheyko S."/>
            <person name="Eads B.D."/>
            <person name="Frohlich T."/>
            <person name="Geiler-Samerotte K.A."/>
            <person name="Gerlach D."/>
            <person name="Hatcher P."/>
            <person name="Jogdeo S."/>
            <person name="Krijgsveld J."/>
            <person name="Kriventseva E.V."/>
            <person name="Kultz D."/>
            <person name="Laforsch C."/>
            <person name="Lindquist E."/>
            <person name="Lopez J."/>
            <person name="Manak J.R."/>
            <person name="Muller J."/>
            <person name="Pangilinan J."/>
            <person name="Patwardhan R.P."/>
            <person name="Pitluck S."/>
            <person name="Pritham E.J."/>
            <person name="Rechtsteiner A."/>
            <person name="Rho M."/>
            <person name="Rogozin I.B."/>
            <person name="Sakarya O."/>
            <person name="Salamov A."/>
            <person name="Schaack S."/>
            <person name="Shapiro H."/>
            <person name="Shiga Y."/>
            <person name="Skalitzky C."/>
            <person name="Smith Z."/>
            <person name="Souvorov A."/>
            <person name="Sung W."/>
            <person name="Tang Z."/>
            <person name="Tsuchiya D."/>
            <person name="Tu H."/>
            <person name="Vos H."/>
            <person name="Wang M."/>
            <person name="Wolf Y.I."/>
            <person name="Yamagata H."/>
            <person name="Yamada T."/>
            <person name="Ye Y."/>
            <person name="Shaw J.R."/>
            <person name="Andrews J."/>
            <person name="Crease T.J."/>
            <person name="Tang H."/>
            <person name="Lucas S.M."/>
            <person name="Robertson H.M."/>
            <person name="Bork P."/>
            <person name="Koonin E.V."/>
            <person name="Zdobnov E.M."/>
            <person name="Grigoriev I.V."/>
            <person name="Lynch M."/>
            <person name="Boore J.L."/>
        </authorList>
    </citation>
    <scope>NUCLEOTIDE SEQUENCE [LARGE SCALE GENOMIC DNA]</scope>
</reference>
<protein>
    <submittedName>
        <fullName evidence="3">Uncharacterized protein</fullName>
    </submittedName>
</protein>
<evidence type="ECO:0000256" key="1">
    <source>
        <dbReference type="SAM" id="MobiDB-lite"/>
    </source>
</evidence>
<name>E9G9N7_DAPPU</name>
<gene>
    <name evidence="3" type="ORF">DAPPUDRAFT_100189</name>
</gene>
<dbReference type="Proteomes" id="UP000000305">
    <property type="component" value="Unassembled WGS sequence"/>
</dbReference>
<keyword evidence="2" id="KW-0472">Membrane</keyword>